<protein>
    <recommendedName>
        <fullName evidence="4">Transmembrane protein</fullName>
    </recommendedName>
</protein>
<keyword evidence="1" id="KW-0472">Membrane</keyword>
<evidence type="ECO:0000256" key="1">
    <source>
        <dbReference type="SAM" id="Phobius"/>
    </source>
</evidence>
<evidence type="ECO:0000313" key="2">
    <source>
        <dbReference type="EMBL" id="QND42999.1"/>
    </source>
</evidence>
<dbReference type="AlphaFoldDB" id="A0A7G6RL67"/>
<keyword evidence="1" id="KW-0812">Transmembrane</keyword>
<organism evidence="2 3">
    <name type="scientific">Rhizobium leguminosarum bv. viciae</name>
    <dbReference type="NCBI Taxonomy" id="387"/>
    <lineage>
        <taxon>Bacteria</taxon>
        <taxon>Pseudomonadati</taxon>
        <taxon>Pseudomonadota</taxon>
        <taxon>Alphaproteobacteria</taxon>
        <taxon>Hyphomicrobiales</taxon>
        <taxon>Rhizobiaceae</taxon>
        <taxon>Rhizobium/Agrobacterium group</taxon>
        <taxon>Rhizobium</taxon>
    </lineage>
</organism>
<proteinExistence type="predicted"/>
<gene>
    <name evidence="2" type="ORF">HB770_21090</name>
</gene>
<feature type="transmembrane region" description="Helical" evidence="1">
    <location>
        <begin position="12"/>
        <end position="38"/>
    </location>
</feature>
<name>A0A7G6RL67_RHILV</name>
<keyword evidence="1" id="KW-1133">Transmembrane helix</keyword>
<sequence>MPLLDALGLRYALHVILVFDAAAIFVGWGAVLICVLAAEPESAKMLYRPLFADAIDRLIAKAAYSLVRLEQP</sequence>
<dbReference type="EMBL" id="CP050549">
    <property type="protein sequence ID" value="QND42999.1"/>
    <property type="molecule type" value="Genomic_DNA"/>
</dbReference>
<reference evidence="3" key="1">
    <citation type="journal article" date="2020" name="Mol. Plant Microbe">
        <title>Rhizobial microsymbionts of the narrowly endemic Oxytropis species growing in Kamchatka are characterized by significant genetic diversity and possess a set of genes that are associated with T3SS and T6SS secretion systems and can affect the development of symbiosis.</title>
        <authorList>
            <person name="Safronova V."/>
            <person name="Guro P."/>
            <person name="Sazanova A."/>
            <person name="Kuznetsova I."/>
            <person name="Belimov A."/>
            <person name="Yakubov V."/>
            <person name="Chirak E."/>
            <person name="Afonin A."/>
            <person name="Gogolev Y."/>
            <person name="Andronov E."/>
            <person name="Tikhonovich I."/>
        </authorList>
    </citation>
    <scope>NUCLEOTIDE SEQUENCE [LARGE SCALE GENOMIC DNA]</scope>
    <source>
        <strain evidence="3">RCAM0610</strain>
    </source>
</reference>
<evidence type="ECO:0008006" key="4">
    <source>
        <dbReference type="Google" id="ProtNLM"/>
    </source>
</evidence>
<evidence type="ECO:0000313" key="3">
    <source>
        <dbReference type="Proteomes" id="UP000515518"/>
    </source>
</evidence>
<dbReference type="Proteomes" id="UP000515518">
    <property type="component" value="Chromosome"/>
</dbReference>
<accession>A0A7G6RL67</accession>